<dbReference type="EMBL" id="CP097636">
    <property type="protein sequence ID" value="URI09307.1"/>
    <property type="molecule type" value="Genomic_DNA"/>
</dbReference>
<accession>A0ABY4S7H1</accession>
<feature type="domain" description="Pyridoxamine 5'-phosphate oxidase Alr4036 family FMN-binding" evidence="1">
    <location>
        <begin position="16"/>
        <end position="101"/>
    </location>
</feature>
<evidence type="ECO:0000259" key="1">
    <source>
        <dbReference type="Pfam" id="PF12766"/>
    </source>
</evidence>
<dbReference type="Gene3D" id="2.30.110.10">
    <property type="entry name" value="Electron Transport, Fmn-binding Protein, Chain A"/>
    <property type="match status" value="1"/>
</dbReference>
<name>A0ABY4S7H1_AQUTE</name>
<reference evidence="2" key="1">
    <citation type="submission" date="2022-05" db="EMBL/GenBank/DDBJ databases">
        <title>An RpoN-dependent PEP-CTERM gene is involved in floc formation of an Aquincola tertiaricarbonis strain.</title>
        <authorList>
            <person name="Qiu D."/>
            <person name="Xia M."/>
        </authorList>
    </citation>
    <scope>NUCLEOTIDE SEQUENCE</scope>
    <source>
        <strain evidence="2">RN12</strain>
    </source>
</reference>
<evidence type="ECO:0000313" key="3">
    <source>
        <dbReference type="Proteomes" id="UP001056201"/>
    </source>
</evidence>
<protein>
    <submittedName>
        <fullName evidence="2">Pyridoxamine 5'-phosphate oxidase family protein</fullName>
    </submittedName>
</protein>
<keyword evidence="3" id="KW-1185">Reference proteome</keyword>
<evidence type="ECO:0000313" key="2">
    <source>
        <dbReference type="EMBL" id="URI09307.1"/>
    </source>
</evidence>
<proteinExistence type="predicted"/>
<dbReference type="Pfam" id="PF12766">
    <property type="entry name" value="Pyridox_oxase_2"/>
    <property type="match status" value="1"/>
</dbReference>
<dbReference type="InterPro" id="IPR024624">
    <property type="entry name" value="Pyridox_Oxase_Alr4036_FMN-bd"/>
</dbReference>
<dbReference type="InterPro" id="IPR012349">
    <property type="entry name" value="Split_barrel_FMN-bd"/>
</dbReference>
<dbReference type="SUPFAM" id="SSF50475">
    <property type="entry name" value="FMN-binding split barrel"/>
    <property type="match status" value="1"/>
</dbReference>
<sequence>MFSSRIESLHILEAACWQELQRAATDRRHGWRLMTLATVNGDEADARSVVLREARRGPQELVFYTDARAGKVQQIARQPKGTLVMWSRELAWQLRLRVQLSVDTDGPDVAQRWAEVRRTRSAADYLAGVAPGSELPTPLVPERASREHFAVVTARVLSIDWTELHEDGHRRAIFQADHATWVQP</sequence>
<dbReference type="Proteomes" id="UP001056201">
    <property type="component" value="Chromosome 2"/>
</dbReference>
<gene>
    <name evidence="2" type="ORF">MW290_27460</name>
</gene>
<organism evidence="2 3">
    <name type="scientific">Aquincola tertiaricarbonis</name>
    <dbReference type="NCBI Taxonomy" id="391953"/>
    <lineage>
        <taxon>Bacteria</taxon>
        <taxon>Pseudomonadati</taxon>
        <taxon>Pseudomonadota</taxon>
        <taxon>Betaproteobacteria</taxon>
        <taxon>Burkholderiales</taxon>
        <taxon>Sphaerotilaceae</taxon>
        <taxon>Aquincola</taxon>
    </lineage>
</organism>
<dbReference type="RefSeq" id="WP_250197537.1">
    <property type="nucleotide sequence ID" value="NZ_CP097636.1"/>
</dbReference>